<evidence type="ECO:0000313" key="8">
    <source>
        <dbReference type="Proteomes" id="UP000310636"/>
    </source>
</evidence>
<feature type="transmembrane region" description="Helical" evidence="6">
    <location>
        <begin position="170"/>
        <end position="192"/>
    </location>
</feature>
<dbReference type="InterPro" id="IPR003841">
    <property type="entry name" value="Na/Pi_transpt"/>
</dbReference>
<accession>A0A4S4BH71</accession>
<dbReference type="GO" id="GO:0044341">
    <property type="term" value="P:sodium-dependent phosphate transport"/>
    <property type="evidence" value="ECO:0007669"/>
    <property type="project" value="InterPro"/>
</dbReference>
<feature type="transmembrane region" description="Helical" evidence="6">
    <location>
        <begin position="133"/>
        <end position="150"/>
    </location>
</feature>
<dbReference type="PANTHER" id="PTHR10010">
    <property type="entry name" value="SOLUTE CARRIER FAMILY 34 SODIUM PHOSPHATE , MEMBER 2-RELATED"/>
    <property type="match status" value="1"/>
</dbReference>
<comment type="caution">
    <text evidence="7">The sequence shown here is derived from an EMBL/GenBank/DDBJ whole genome shotgun (WGS) entry which is preliminary data.</text>
</comment>
<evidence type="ECO:0000256" key="1">
    <source>
        <dbReference type="ARBA" id="ARBA00004651"/>
    </source>
</evidence>
<keyword evidence="8" id="KW-1185">Reference proteome</keyword>
<evidence type="ECO:0000256" key="2">
    <source>
        <dbReference type="ARBA" id="ARBA00022475"/>
    </source>
</evidence>
<dbReference type="EMBL" id="SSOB01000071">
    <property type="protein sequence ID" value="THF72767.1"/>
    <property type="molecule type" value="Genomic_DNA"/>
</dbReference>
<feature type="transmembrane region" description="Helical" evidence="6">
    <location>
        <begin position="278"/>
        <end position="298"/>
    </location>
</feature>
<dbReference type="AlphaFoldDB" id="A0A4S4BH71"/>
<feature type="transmembrane region" description="Helical" evidence="6">
    <location>
        <begin position="251"/>
        <end position="271"/>
    </location>
</feature>
<protein>
    <submittedName>
        <fullName evidence="7">Na/Pi cotransporter family protein</fullName>
    </submittedName>
</protein>
<evidence type="ECO:0000313" key="7">
    <source>
        <dbReference type="EMBL" id="THF72767.1"/>
    </source>
</evidence>
<dbReference type="NCBIfam" id="NF037997">
    <property type="entry name" value="Na_Pi_symport"/>
    <property type="match status" value="1"/>
</dbReference>
<keyword evidence="2" id="KW-1003">Cell membrane</keyword>
<feature type="transmembrane region" description="Helical" evidence="6">
    <location>
        <begin position="318"/>
        <end position="339"/>
    </location>
</feature>
<feature type="transmembrane region" description="Helical" evidence="6">
    <location>
        <begin position="21"/>
        <end position="44"/>
    </location>
</feature>
<comment type="subcellular location">
    <subcellularLocation>
        <location evidence="1">Cell membrane</location>
        <topology evidence="1">Multi-pass membrane protein</topology>
    </subcellularLocation>
</comment>
<sequence>MYEKQARRQSRSPPRRLGKGADLPLIANIVFASTFGLALLLFGMKLMEAALRQWAGSRLPDILRRTTSTPLRGFATGTAASATLQSGTAVTVITIGLVNSGLLPLGQTLGIILGTNVGTCFTTELMSLRLHEYGMPVLLVSLAIWAWTALAGEMQLLPRLPKRWVGPMRFGAAALAGFGLLLVGFAVLQSIGPQLLRSDAFLQLSSRAEAEPIWGVLGGAALTAAVHSSAAVIGMSMGLASSGALSPETGIAIVLGANVGTCFTGLLASLGGGRGGRFVALAQIALNVTGAALFYPFMHLLLAAASAFAPEDAAAQIAHGQTIFNFACSLLVLPAAQLLSRRAAK</sequence>
<keyword evidence="4 6" id="KW-1133">Transmembrane helix</keyword>
<dbReference type="Proteomes" id="UP000310636">
    <property type="component" value="Unassembled WGS sequence"/>
</dbReference>
<evidence type="ECO:0000256" key="4">
    <source>
        <dbReference type="ARBA" id="ARBA00022989"/>
    </source>
</evidence>
<proteinExistence type="predicted"/>
<dbReference type="GO" id="GO:0005436">
    <property type="term" value="F:sodium:phosphate symporter activity"/>
    <property type="evidence" value="ECO:0007669"/>
    <property type="project" value="InterPro"/>
</dbReference>
<dbReference type="OrthoDB" id="9763003at2"/>
<name>A0A4S4BH71_9BACL</name>
<dbReference type="GO" id="GO:0005886">
    <property type="term" value="C:plasma membrane"/>
    <property type="evidence" value="ECO:0007669"/>
    <property type="project" value="UniProtKB-SubCell"/>
</dbReference>
<dbReference type="Pfam" id="PF02690">
    <property type="entry name" value="Na_Pi_cotrans"/>
    <property type="match status" value="1"/>
</dbReference>
<evidence type="ECO:0000256" key="5">
    <source>
        <dbReference type="ARBA" id="ARBA00023136"/>
    </source>
</evidence>
<keyword evidence="3 6" id="KW-0812">Transmembrane</keyword>
<feature type="transmembrane region" description="Helical" evidence="6">
    <location>
        <begin position="213"/>
        <end position="239"/>
    </location>
</feature>
<gene>
    <name evidence="7" type="ORF">E6C55_31920</name>
</gene>
<evidence type="ECO:0000256" key="6">
    <source>
        <dbReference type="SAM" id="Phobius"/>
    </source>
</evidence>
<dbReference type="PANTHER" id="PTHR10010:SF46">
    <property type="entry name" value="SODIUM-DEPENDENT PHOSPHATE TRANSPORT PROTEIN 2B"/>
    <property type="match status" value="1"/>
</dbReference>
<organism evidence="7 8">
    <name type="scientific">Cohnella fermenti</name>
    <dbReference type="NCBI Taxonomy" id="2565925"/>
    <lineage>
        <taxon>Bacteria</taxon>
        <taxon>Bacillati</taxon>
        <taxon>Bacillota</taxon>
        <taxon>Bacilli</taxon>
        <taxon>Bacillales</taxon>
        <taxon>Paenibacillaceae</taxon>
        <taxon>Cohnella</taxon>
    </lineage>
</organism>
<reference evidence="7 8" key="1">
    <citation type="submission" date="2019-04" db="EMBL/GenBank/DDBJ databases">
        <title>Cohnella sp. nov. isolated from preserved vegetables.</title>
        <authorList>
            <person name="Lin S.-Y."/>
            <person name="Hung M.-H."/>
            <person name="Young C.-C."/>
        </authorList>
    </citation>
    <scope>NUCLEOTIDE SEQUENCE [LARGE SCALE GENOMIC DNA]</scope>
    <source>
        <strain evidence="7 8">CC-MHH1044</strain>
    </source>
</reference>
<feature type="transmembrane region" description="Helical" evidence="6">
    <location>
        <begin position="102"/>
        <end position="121"/>
    </location>
</feature>
<evidence type="ECO:0000256" key="3">
    <source>
        <dbReference type="ARBA" id="ARBA00022692"/>
    </source>
</evidence>
<keyword evidence="5 6" id="KW-0472">Membrane</keyword>